<protein>
    <recommendedName>
        <fullName evidence="8">Transport permease protein</fullName>
    </recommendedName>
</protein>
<feature type="domain" description="ABC transmembrane type-2" evidence="9">
    <location>
        <begin position="154"/>
        <end position="391"/>
    </location>
</feature>
<evidence type="ECO:0000256" key="3">
    <source>
        <dbReference type="ARBA" id="ARBA00022448"/>
    </source>
</evidence>
<dbReference type="PANTHER" id="PTHR30294:SF29">
    <property type="entry name" value="MULTIDRUG ABC TRANSPORTER PERMEASE YBHS-RELATED"/>
    <property type="match status" value="1"/>
</dbReference>
<dbReference type="STRING" id="735517.SAMN05444272_0829"/>
<dbReference type="EMBL" id="FRBW01000001">
    <property type="protein sequence ID" value="SHL54066.1"/>
    <property type="molecule type" value="Genomic_DNA"/>
</dbReference>
<sequence length="393" mass="43139">MSAPKRPTGLSPRRSARRIWAIFSKELAQLRRDRMTFGMVIMIPLIQLILFGYAINTNVRDIPVAVVDQSQTGISRTLIQIVQATQVVKVTERLPTPEAAEEAIKAARVRAALIIPADVDGRLARSSSIGLGTPASTDEETSRPVAQWIVDGSDTMIASAIKSLRAMPLTEVFRKAPNRSTPTFEVSLFYNPEQRTAVNIVPGLVGMILTMTMIMFTSAAIVRERERGNMEMLINTPVKSMELMIGKIIPYIFIGLIQTAIILGLGNVLFNVPMGARMLDLFVGTLLFIGSSLSLGLVLSTLAQSQLQATQMTIFVLLPSILLSGFAFPYEGMPVIAQYIAEVLPATHFMRMIRGFVLRDAGLAELHKDALWLAGFLVIGLTLAALRFKKRLD</sequence>
<gene>
    <name evidence="10" type="ORF">SAMN05444272_0829</name>
</gene>
<dbReference type="PROSITE" id="PS51012">
    <property type="entry name" value="ABC_TM2"/>
    <property type="match status" value="1"/>
</dbReference>
<feature type="transmembrane region" description="Helical" evidence="8">
    <location>
        <begin position="35"/>
        <end position="55"/>
    </location>
</feature>
<dbReference type="GO" id="GO:0043190">
    <property type="term" value="C:ATP-binding cassette (ABC) transporter complex"/>
    <property type="evidence" value="ECO:0007669"/>
    <property type="project" value="InterPro"/>
</dbReference>
<dbReference type="PRINTS" id="PR00164">
    <property type="entry name" value="ABC2TRNSPORT"/>
</dbReference>
<dbReference type="InterPro" id="IPR013525">
    <property type="entry name" value="ABC2_TM"/>
</dbReference>
<keyword evidence="7 8" id="KW-0472">Membrane</keyword>
<dbReference type="PANTHER" id="PTHR30294">
    <property type="entry name" value="MEMBRANE COMPONENT OF ABC TRANSPORTER YHHJ-RELATED"/>
    <property type="match status" value="1"/>
</dbReference>
<comment type="subcellular location">
    <subcellularLocation>
        <location evidence="8">Cell inner membrane</location>
        <topology evidence="8">Multi-pass membrane protein</topology>
    </subcellularLocation>
    <subcellularLocation>
        <location evidence="1">Cell membrane</location>
        <topology evidence="1">Multi-pass membrane protein</topology>
    </subcellularLocation>
</comment>
<evidence type="ECO:0000256" key="1">
    <source>
        <dbReference type="ARBA" id="ARBA00004651"/>
    </source>
</evidence>
<evidence type="ECO:0000313" key="10">
    <source>
        <dbReference type="EMBL" id="SHL54066.1"/>
    </source>
</evidence>
<keyword evidence="3 8" id="KW-0813">Transport</keyword>
<evidence type="ECO:0000256" key="4">
    <source>
        <dbReference type="ARBA" id="ARBA00022475"/>
    </source>
</evidence>
<feature type="transmembrane region" description="Helical" evidence="8">
    <location>
        <begin position="281"/>
        <end position="300"/>
    </location>
</feature>
<evidence type="ECO:0000256" key="2">
    <source>
        <dbReference type="ARBA" id="ARBA00007783"/>
    </source>
</evidence>
<evidence type="ECO:0000313" key="11">
    <source>
        <dbReference type="Proteomes" id="UP000186002"/>
    </source>
</evidence>
<comment type="similarity">
    <text evidence="2 8">Belongs to the ABC-2 integral membrane protein family.</text>
</comment>
<dbReference type="Proteomes" id="UP000186002">
    <property type="component" value="Unassembled WGS sequence"/>
</dbReference>
<name>A0A1M7BGS6_9HYPH</name>
<feature type="transmembrane region" description="Helical" evidence="8">
    <location>
        <begin position="370"/>
        <end position="388"/>
    </location>
</feature>
<dbReference type="RefSeq" id="WP_073009158.1">
    <property type="nucleotide sequence ID" value="NZ_FRBW01000001.1"/>
</dbReference>
<evidence type="ECO:0000256" key="5">
    <source>
        <dbReference type="ARBA" id="ARBA00022692"/>
    </source>
</evidence>
<dbReference type="OrthoDB" id="9784671at2"/>
<evidence type="ECO:0000256" key="8">
    <source>
        <dbReference type="RuleBase" id="RU361157"/>
    </source>
</evidence>
<keyword evidence="6 8" id="KW-1133">Transmembrane helix</keyword>
<evidence type="ECO:0000256" key="7">
    <source>
        <dbReference type="ARBA" id="ARBA00023136"/>
    </source>
</evidence>
<organism evidence="10 11">
    <name type="scientific">Roseibium suaedae</name>
    <dbReference type="NCBI Taxonomy" id="735517"/>
    <lineage>
        <taxon>Bacteria</taxon>
        <taxon>Pseudomonadati</taxon>
        <taxon>Pseudomonadota</taxon>
        <taxon>Alphaproteobacteria</taxon>
        <taxon>Hyphomicrobiales</taxon>
        <taxon>Stappiaceae</taxon>
        <taxon>Roseibium</taxon>
    </lineage>
</organism>
<reference evidence="10 11" key="1">
    <citation type="submission" date="2016-11" db="EMBL/GenBank/DDBJ databases">
        <authorList>
            <person name="Jaros S."/>
            <person name="Januszkiewicz K."/>
            <person name="Wedrychowicz H."/>
        </authorList>
    </citation>
    <scope>NUCLEOTIDE SEQUENCE [LARGE SCALE GENOMIC DNA]</scope>
    <source>
        <strain evidence="10 11">DSM 22153</strain>
    </source>
</reference>
<feature type="transmembrane region" description="Helical" evidence="8">
    <location>
        <begin position="248"/>
        <end position="269"/>
    </location>
</feature>
<evidence type="ECO:0000256" key="6">
    <source>
        <dbReference type="ARBA" id="ARBA00022989"/>
    </source>
</evidence>
<evidence type="ECO:0000259" key="9">
    <source>
        <dbReference type="PROSITE" id="PS51012"/>
    </source>
</evidence>
<dbReference type="InterPro" id="IPR051449">
    <property type="entry name" value="ABC-2_transporter_component"/>
</dbReference>
<proteinExistence type="inferred from homology"/>
<dbReference type="InterPro" id="IPR047817">
    <property type="entry name" value="ABC2_TM_bact-type"/>
</dbReference>
<dbReference type="Pfam" id="PF12698">
    <property type="entry name" value="ABC2_membrane_3"/>
    <property type="match status" value="1"/>
</dbReference>
<keyword evidence="5 8" id="KW-0812">Transmembrane</keyword>
<dbReference type="GO" id="GO:0140359">
    <property type="term" value="F:ABC-type transporter activity"/>
    <property type="evidence" value="ECO:0007669"/>
    <property type="project" value="InterPro"/>
</dbReference>
<accession>A0A1M7BGS6</accession>
<feature type="transmembrane region" description="Helical" evidence="8">
    <location>
        <begin position="312"/>
        <end position="330"/>
    </location>
</feature>
<dbReference type="AlphaFoldDB" id="A0A1M7BGS6"/>
<keyword evidence="11" id="KW-1185">Reference proteome</keyword>
<dbReference type="Gene3D" id="3.40.1710.10">
    <property type="entry name" value="abc type-2 transporter like domain"/>
    <property type="match status" value="1"/>
</dbReference>
<feature type="transmembrane region" description="Helical" evidence="8">
    <location>
        <begin position="200"/>
        <end position="222"/>
    </location>
</feature>
<keyword evidence="4 8" id="KW-1003">Cell membrane</keyword>
<dbReference type="InterPro" id="IPR000412">
    <property type="entry name" value="ABC_2_transport"/>
</dbReference>